<feature type="transmembrane region" description="Helical" evidence="8">
    <location>
        <begin position="59"/>
        <end position="79"/>
    </location>
</feature>
<sequence>MPYVLLACAIASEVAATSLLPRTNGFTVPVPTLVVLAGYALSFVLLAQVVETMPVGVAYAVWSGAGTAAVAAIGATFLGQSLSPWQFLGLVLVVAGVVLLNLGGSTH</sequence>
<dbReference type="OrthoDB" id="21828at2"/>
<feature type="transmembrane region" description="Helical" evidence="8">
    <location>
        <begin position="26"/>
        <end position="47"/>
    </location>
</feature>
<evidence type="ECO:0000313" key="10">
    <source>
        <dbReference type="Proteomes" id="UP000198680"/>
    </source>
</evidence>
<dbReference type="FunFam" id="1.10.3730.20:FF:000001">
    <property type="entry name" value="Quaternary ammonium compound resistance transporter SugE"/>
    <property type="match status" value="1"/>
</dbReference>
<dbReference type="GO" id="GO:0022857">
    <property type="term" value="F:transmembrane transporter activity"/>
    <property type="evidence" value="ECO:0007669"/>
    <property type="project" value="InterPro"/>
</dbReference>
<dbReference type="InterPro" id="IPR037185">
    <property type="entry name" value="EmrE-like"/>
</dbReference>
<dbReference type="STRING" id="1137991.SAMN05660642_03479"/>
<dbReference type="InterPro" id="IPR045324">
    <property type="entry name" value="Small_multidrug_res"/>
</dbReference>
<evidence type="ECO:0000256" key="5">
    <source>
        <dbReference type="ARBA" id="ARBA00022989"/>
    </source>
</evidence>
<dbReference type="InterPro" id="IPR000390">
    <property type="entry name" value="Small_drug/metabolite_transptr"/>
</dbReference>
<dbReference type="AlphaFoldDB" id="A0A1G9WQL5"/>
<dbReference type="PANTHER" id="PTHR30561:SF1">
    <property type="entry name" value="MULTIDRUG TRANSPORTER EMRE"/>
    <property type="match status" value="1"/>
</dbReference>
<evidence type="ECO:0000313" key="9">
    <source>
        <dbReference type="EMBL" id="SDM86425.1"/>
    </source>
</evidence>
<evidence type="ECO:0000256" key="8">
    <source>
        <dbReference type="SAM" id="Phobius"/>
    </source>
</evidence>
<keyword evidence="3" id="KW-1003">Cell membrane</keyword>
<keyword evidence="10" id="KW-1185">Reference proteome</keyword>
<evidence type="ECO:0000256" key="7">
    <source>
        <dbReference type="RuleBase" id="RU003942"/>
    </source>
</evidence>
<dbReference type="RefSeq" id="WP_091221188.1">
    <property type="nucleotide sequence ID" value="NZ_FNHE01000009.1"/>
</dbReference>
<protein>
    <submittedName>
        <fullName evidence="9">Small multidrug resistance pump</fullName>
    </submittedName>
</protein>
<dbReference type="Proteomes" id="UP000198680">
    <property type="component" value="Unassembled WGS sequence"/>
</dbReference>
<evidence type="ECO:0000256" key="6">
    <source>
        <dbReference type="ARBA" id="ARBA00023136"/>
    </source>
</evidence>
<comment type="subcellular location">
    <subcellularLocation>
        <location evidence="1 7">Cell membrane</location>
        <topology evidence="1 7">Multi-pass membrane protein</topology>
    </subcellularLocation>
</comment>
<proteinExistence type="inferred from homology"/>
<feature type="transmembrane region" description="Helical" evidence="8">
    <location>
        <begin position="85"/>
        <end position="104"/>
    </location>
</feature>
<name>A0A1G9WQL5_9ACTN</name>
<evidence type="ECO:0000256" key="3">
    <source>
        <dbReference type="ARBA" id="ARBA00022475"/>
    </source>
</evidence>
<organism evidence="9 10">
    <name type="scientific">Geodermatophilus siccatus</name>
    <dbReference type="NCBI Taxonomy" id="1137991"/>
    <lineage>
        <taxon>Bacteria</taxon>
        <taxon>Bacillati</taxon>
        <taxon>Actinomycetota</taxon>
        <taxon>Actinomycetes</taxon>
        <taxon>Geodermatophilales</taxon>
        <taxon>Geodermatophilaceae</taxon>
        <taxon>Geodermatophilus</taxon>
    </lineage>
</organism>
<evidence type="ECO:0000256" key="2">
    <source>
        <dbReference type="ARBA" id="ARBA00022448"/>
    </source>
</evidence>
<evidence type="ECO:0000256" key="4">
    <source>
        <dbReference type="ARBA" id="ARBA00022692"/>
    </source>
</evidence>
<dbReference type="GO" id="GO:0005886">
    <property type="term" value="C:plasma membrane"/>
    <property type="evidence" value="ECO:0007669"/>
    <property type="project" value="UniProtKB-SubCell"/>
</dbReference>
<dbReference type="SUPFAM" id="SSF103481">
    <property type="entry name" value="Multidrug resistance efflux transporter EmrE"/>
    <property type="match status" value="1"/>
</dbReference>
<reference evidence="10" key="1">
    <citation type="submission" date="2016-10" db="EMBL/GenBank/DDBJ databases">
        <authorList>
            <person name="Varghese N."/>
            <person name="Submissions S."/>
        </authorList>
    </citation>
    <scope>NUCLEOTIDE SEQUENCE [LARGE SCALE GENOMIC DNA]</scope>
    <source>
        <strain evidence="10">DSM 45419</strain>
    </source>
</reference>
<dbReference type="Pfam" id="PF00893">
    <property type="entry name" value="Multi_Drug_Res"/>
    <property type="match status" value="1"/>
</dbReference>
<evidence type="ECO:0000256" key="1">
    <source>
        <dbReference type="ARBA" id="ARBA00004651"/>
    </source>
</evidence>
<keyword evidence="2" id="KW-0813">Transport</keyword>
<accession>A0A1G9WQL5</accession>
<keyword evidence="6 8" id="KW-0472">Membrane</keyword>
<keyword evidence="4 7" id="KW-0812">Transmembrane</keyword>
<gene>
    <name evidence="9" type="ORF">SAMN05660642_03479</name>
</gene>
<dbReference type="Gene3D" id="1.10.3730.20">
    <property type="match status" value="1"/>
</dbReference>
<keyword evidence="5 8" id="KW-1133">Transmembrane helix</keyword>
<dbReference type="EMBL" id="FNHE01000009">
    <property type="protein sequence ID" value="SDM86425.1"/>
    <property type="molecule type" value="Genomic_DNA"/>
</dbReference>
<dbReference type="PANTHER" id="PTHR30561">
    <property type="entry name" value="SMR FAMILY PROTON-DEPENDENT DRUG EFFLUX TRANSPORTER SUGE"/>
    <property type="match status" value="1"/>
</dbReference>
<comment type="similarity">
    <text evidence="7">Belongs to the drug/metabolite transporter (DMT) superfamily. Small multidrug resistance (SMR) (TC 2.A.7.1) family.</text>
</comment>